<gene>
    <name evidence="2" type="ORF">SAMN04488564_117117</name>
</gene>
<reference evidence="3" key="1">
    <citation type="submission" date="2016-10" db="EMBL/GenBank/DDBJ databases">
        <authorList>
            <person name="Varghese N."/>
            <person name="Submissions S."/>
        </authorList>
    </citation>
    <scope>NUCLEOTIDE SEQUENCE [LARGE SCALE GENOMIC DNA]</scope>
    <source>
        <strain evidence="3">DSM 44232</strain>
    </source>
</reference>
<evidence type="ECO:0000313" key="3">
    <source>
        <dbReference type="Proteomes" id="UP000198583"/>
    </source>
</evidence>
<sequence length="262" mass="28812">MRDDREDSVRFATPASPSLPVVAEFDPFVRTVGVGPVPRFVPDLFLTRREVTSIGLRPENGGDQRASITVNTSGRLSPPRGEKLPDINGKRAWRGDSRVTFEWAHDAWAYISVEGFSNDRERSIQLAQAVRFDDRIEIKIPFTSQTTWTLAGVRDVDGDMELEFDNGVRVRQWGGTGLATGEAPQKEMEALGKSLRPSEPALPVASAPTPLPAWPDTPASPEPTTCLSKEQVRAPLRPSAPSSRARLPEAAALVPRRLSRRP</sequence>
<dbReference type="Proteomes" id="UP000198583">
    <property type="component" value="Unassembled WGS sequence"/>
</dbReference>
<evidence type="ECO:0000313" key="2">
    <source>
        <dbReference type="EMBL" id="SFR29193.1"/>
    </source>
</evidence>
<dbReference type="RefSeq" id="WP_093605622.1">
    <property type="nucleotide sequence ID" value="NZ_FOYL01000017.1"/>
</dbReference>
<dbReference type="OrthoDB" id="3343963at2"/>
<name>A0A1I6FGW5_9PSEU</name>
<dbReference type="EMBL" id="FOYL01000017">
    <property type="protein sequence ID" value="SFR29193.1"/>
    <property type="molecule type" value="Genomic_DNA"/>
</dbReference>
<accession>A0A1I6FGW5</accession>
<feature type="region of interest" description="Disordered" evidence="1">
    <location>
        <begin position="56"/>
        <end position="84"/>
    </location>
</feature>
<proteinExistence type="predicted"/>
<dbReference type="AlphaFoldDB" id="A0A1I6FGW5"/>
<feature type="compositionally biased region" description="Polar residues" evidence="1">
    <location>
        <begin position="66"/>
        <end position="75"/>
    </location>
</feature>
<feature type="compositionally biased region" description="Pro residues" evidence="1">
    <location>
        <begin position="209"/>
        <end position="221"/>
    </location>
</feature>
<organism evidence="2 3">
    <name type="scientific">Lentzea waywayandensis</name>
    <dbReference type="NCBI Taxonomy" id="84724"/>
    <lineage>
        <taxon>Bacteria</taxon>
        <taxon>Bacillati</taxon>
        <taxon>Actinomycetota</taxon>
        <taxon>Actinomycetes</taxon>
        <taxon>Pseudonocardiales</taxon>
        <taxon>Pseudonocardiaceae</taxon>
        <taxon>Lentzea</taxon>
    </lineage>
</organism>
<feature type="region of interest" description="Disordered" evidence="1">
    <location>
        <begin position="198"/>
        <end position="262"/>
    </location>
</feature>
<protein>
    <submittedName>
        <fullName evidence="2">Uncharacterized protein</fullName>
    </submittedName>
</protein>
<keyword evidence="3" id="KW-1185">Reference proteome</keyword>
<evidence type="ECO:0000256" key="1">
    <source>
        <dbReference type="SAM" id="MobiDB-lite"/>
    </source>
</evidence>